<feature type="domain" description="DUF2264" evidence="1">
    <location>
        <begin position="14"/>
        <end position="403"/>
    </location>
</feature>
<proteinExistence type="predicted"/>
<sequence length="698" mass="77772">MPGLAGFSTNPLRTRNDVIHATVALLRPLVPHFSPGKARIRVPVATAAHFDESAAQLEGFARPLWAIGALLLGADSIPDQDLRSLVDDLVQPWIDGFITGTDPSHPEYWGTMNTIDQRMVEAEIISFALLAAPERVYLPLNAAQKLNITNWLKALQGMPMPPNNWRWFRVFANLALVRVCGEPLDSVLEEMSTDLELLDTFYRQDGWSADGPWQTYDQAEREYAAYNETGRRDAIGTGRQADYYSGSFAIQFSQLLWIRFAADIMPERTEIYRQRARDFGAQFWRYFDADGAAIPFGRSLTYRWACGGYFAALAMAKIEDMPAPLNSPGAIKGFLLRHLRWWAAQSEDLFNPDGTLSIGWLYPNMYMSEDYNSPQSPYWCLKTLVVVGLAASDRFWTSPEEPHPGKFQPTWLPAPQQVLCNHPGGNHHFMLNPAQFVAWPMKATQAKYCKFAYSSSFGFSVPTGSRIEQIAPDNTLALSRDGGETWAVKWKCAEVQTTRVRVSSPQGEEILASQVEWFPWGDRALSVTTTLIPPTNRWPDWHVRVHKLKVRKALDSLHTIEGGFAINGRRVSDGMNLPPVNKIPQDVQPGWEGQYSTETSALIMSSAGASGILTRTSFAGDMVSACYPLKPDANTNIACQRTLIPVAEHSVARRLEVGETLVFTESIFAISSASCGTLGVKPGMDKCWGDTPNFFVNS</sequence>
<dbReference type="OrthoDB" id="5150166at2759"/>
<evidence type="ECO:0000259" key="1">
    <source>
        <dbReference type="Pfam" id="PF10022"/>
    </source>
</evidence>
<comment type="caution">
    <text evidence="3">The sequence shown here is derived from an EMBL/GenBank/DDBJ whole genome shotgun (WGS) entry which is preliminary data.</text>
</comment>
<name>A0A8K0T4R4_9PEZI</name>
<gene>
    <name evidence="3" type="ORF">B0T11DRAFT_259405</name>
</gene>
<dbReference type="PIRSF" id="PIRSF014753">
    <property type="entry name" value="UCP014753"/>
    <property type="match status" value="1"/>
</dbReference>
<dbReference type="PANTHER" id="PTHR35339:SF2">
    <property type="entry name" value="DUF2264 DOMAIN-CONTAINING PROTEIN-RELATED"/>
    <property type="match status" value="1"/>
</dbReference>
<dbReference type="Proteomes" id="UP000813385">
    <property type="component" value="Unassembled WGS sequence"/>
</dbReference>
<dbReference type="AlphaFoldDB" id="A0A8K0T4R4"/>
<evidence type="ECO:0008006" key="5">
    <source>
        <dbReference type="Google" id="ProtNLM"/>
    </source>
</evidence>
<dbReference type="Pfam" id="PF10022">
    <property type="entry name" value="DUF2264"/>
    <property type="match status" value="1"/>
</dbReference>
<protein>
    <recommendedName>
        <fullName evidence="5">DUF2264 domain-containing protein</fullName>
    </recommendedName>
</protein>
<evidence type="ECO:0000259" key="2">
    <source>
        <dbReference type="Pfam" id="PF20938"/>
    </source>
</evidence>
<evidence type="ECO:0000313" key="4">
    <source>
        <dbReference type="Proteomes" id="UP000813385"/>
    </source>
</evidence>
<feature type="domain" description="DUF2264" evidence="2">
    <location>
        <begin position="411"/>
        <end position="692"/>
    </location>
</feature>
<dbReference type="InterPro" id="IPR016624">
    <property type="entry name" value="UCP014753"/>
</dbReference>
<reference evidence="3" key="1">
    <citation type="journal article" date="2021" name="Nat. Commun.">
        <title>Genetic determinants of endophytism in the Arabidopsis root mycobiome.</title>
        <authorList>
            <person name="Mesny F."/>
            <person name="Miyauchi S."/>
            <person name="Thiergart T."/>
            <person name="Pickel B."/>
            <person name="Atanasova L."/>
            <person name="Karlsson M."/>
            <person name="Huettel B."/>
            <person name="Barry K.W."/>
            <person name="Haridas S."/>
            <person name="Chen C."/>
            <person name="Bauer D."/>
            <person name="Andreopoulos W."/>
            <person name="Pangilinan J."/>
            <person name="LaButti K."/>
            <person name="Riley R."/>
            <person name="Lipzen A."/>
            <person name="Clum A."/>
            <person name="Drula E."/>
            <person name="Henrissat B."/>
            <person name="Kohler A."/>
            <person name="Grigoriev I.V."/>
            <person name="Martin F.M."/>
            <person name="Hacquard S."/>
        </authorList>
    </citation>
    <scope>NUCLEOTIDE SEQUENCE</scope>
    <source>
        <strain evidence="3">MPI-CAGE-AT-0016</strain>
    </source>
</reference>
<dbReference type="InterPro" id="IPR049237">
    <property type="entry name" value="DUF2264_C"/>
</dbReference>
<dbReference type="PANTHER" id="PTHR35339">
    <property type="entry name" value="LINALOOL DEHYDRATASE_ISOMERASE DOMAIN-CONTAINING PROTEIN"/>
    <property type="match status" value="1"/>
</dbReference>
<dbReference type="EMBL" id="JAGPXD010000005">
    <property type="protein sequence ID" value="KAH7353202.1"/>
    <property type="molecule type" value="Genomic_DNA"/>
</dbReference>
<keyword evidence="4" id="KW-1185">Reference proteome</keyword>
<accession>A0A8K0T4R4</accession>
<dbReference type="Pfam" id="PF20938">
    <property type="entry name" value="DUF2264_C"/>
    <property type="match status" value="1"/>
</dbReference>
<organism evidence="3 4">
    <name type="scientific">Plectosphaerella cucumerina</name>
    <dbReference type="NCBI Taxonomy" id="40658"/>
    <lineage>
        <taxon>Eukaryota</taxon>
        <taxon>Fungi</taxon>
        <taxon>Dikarya</taxon>
        <taxon>Ascomycota</taxon>
        <taxon>Pezizomycotina</taxon>
        <taxon>Sordariomycetes</taxon>
        <taxon>Hypocreomycetidae</taxon>
        <taxon>Glomerellales</taxon>
        <taxon>Plectosphaerellaceae</taxon>
        <taxon>Plectosphaerella</taxon>
    </lineage>
</organism>
<evidence type="ECO:0000313" key="3">
    <source>
        <dbReference type="EMBL" id="KAH7353202.1"/>
    </source>
</evidence>
<dbReference type="InterPro" id="IPR049349">
    <property type="entry name" value="DUF2264_N"/>
</dbReference>